<dbReference type="AlphaFoldDB" id="A0AAN9U2T2"/>
<comment type="caution">
    <text evidence="6">Lacks conserved residue(s) required for the propagation of feature annotation.</text>
</comment>
<evidence type="ECO:0000256" key="8">
    <source>
        <dbReference type="SAM" id="Phobius"/>
    </source>
</evidence>
<accession>A0AAN9U2T2</accession>
<gene>
    <name evidence="10" type="ORF">SLS53_007519</name>
</gene>
<comment type="caution">
    <text evidence="10">The sequence shown here is derived from an EMBL/GenBank/DDBJ whole genome shotgun (WGS) entry which is preliminary data.</text>
</comment>
<protein>
    <recommendedName>
        <fullName evidence="9">PNPLA domain-containing protein</fullName>
    </recommendedName>
</protein>
<comment type="function">
    <text evidence="1">Probable lipid hydrolase.</text>
</comment>
<keyword evidence="11" id="KW-1185">Reference proteome</keyword>
<proteinExistence type="inferred from homology"/>
<evidence type="ECO:0000256" key="5">
    <source>
        <dbReference type="ARBA" id="ARBA00023098"/>
    </source>
</evidence>
<evidence type="ECO:0000313" key="11">
    <source>
        <dbReference type="Proteomes" id="UP001320245"/>
    </source>
</evidence>
<feature type="compositionally biased region" description="Basic and acidic residues" evidence="7">
    <location>
        <begin position="96"/>
        <end position="113"/>
    </location>
</feature>
<keyword evidence="4 6" id="KW-0442">Lipid degradation</keyword>
<name>A0AAN9U2T2_9PEZI</name>
<keyword evidence="8" id="KW-0812">Transmembrane</keyword>
<organism evidence="10 11">
    <name type="scientific">Cytospora paraplurivora</name>
    <dbReference type="NCBI Taxonomy" id="2898453"/>
    <lineage>
        <taxon>Eukaryota</taxon>
        <taxon>Fungi</taxon>
        <taxon>Dikarya</taxon>
        <taxon>Ascomycota</taxon>
        <taxon>Pezizomycotina</taxon>
        <taxon>Sordariomycetes</taxon>
        <taxon>Sordariomycetidae</taxon>
        <taxon>Diaporthales</taxon>
        <taxon>Cytosporaceae</taxon>
        <taxon>Cytospora</taxon>
    </lineage>
</organism>
<keyword evidence="8" id="KW-0472">Membrane</keyword>
<reference evidence="10 11" key="1">
    <citation type="journal article" date="2023" name="PLoS ONE">
        <title>Cytospora paraplurivora sp. nov. isolated from orchards with fruit tree decline syndrome in Ontario, Canada.</title>
        <authorList>
            <person name="Ilyukhin E."/>
            <person name="Nguyen H.D.T."/>
            <person name="Castle A.J."/>
            <person name="Ellouze W."/>
        </authorList>
    </citation>
    <scope>NUCLEOTIDE SEQUENCE [LARGE SCALE GENOMIC DNA]</scope>
    <source>
        <strain evidence="10 11">FDS-564</strain>
    </source>
</reference>
<dbReference type="Proteomes" id="UP001320245">
    <property type="component" value="Unassembled WGS sequence"/>
</dbReference>
<keyword evidence="3 6" id="KW-0378">Hydrolase</keyword>
<comment type="similarity">
    <text evidence="2">Belongs to the PLPL family.</text>
</comment>
<keyword evidence="8" id="KW-1133">Transmembrane helix</keyword>
<evidence type="ECO:0000256" key="7">
    <source>
        <dbReference type="SAM" id="MobiDB-lite"/>
    </source>
</evidence>
<dbReference type="Pfam" id="PF01734">
    <property type="entry name" value="Patatin"/>
    <property type="match status" value="1"/>
</dbReference>
<evidence type="ECO:0000256" key="3">
    <source>
        <dbReference type="ARBA" id="ARBA00022801"/>
    </source>
</evidence>
<evidence type="ECO:0000313" key="10">
    <source>
        <dbReference type="EMBL" id="KAK7735288.1"/>
    </source>
</evidence>
<dbReference type="InterPro" id="IPR016035">
    <property type="entry name" value="Acyl_Trfase/lysoPLipase"/>
</dbReference>
<feature type="transmembrane region" description="Helical" evidence="8">
    <location>
        <begin position="205"/>
        <end position="231"/>
    </location>
</feature>
<evidence type="ECO:0000256" key="4">
    <source>
        <dbReference type="ARBA" id="ARBA00022963"/>
    </source>
</evidence>
<feature type="region of interest" description="Disordered" evidence="7">
    <location>
        <begin position="777"/>
        <end position="888"/>
    </location>
</feature>
<dbReference type="InterPro" id="IPR021771">
    <property type="entry name" value="Triacylglycerol_lipase_N"/>
</dbReference>
<dbReference type="PROSITE" id="PS51635">
    <property type="entry name" value="PNPLA"/>
    <property type="match status" value="1"/>
</dbReference>
<evidence type="ECO:0000256" key="2">
    <source>
        <dbReference type="ARBA" id="ARBA00006104"/>
    </source>
</evidence>
<feature type="active site" description="Nucleophile" evidence="6">
    <location>
        <position position="443"/>
    </location>
</feature>
<dbReference type="GO" id="GO:0004806">
    <property type="term" value="F:triacylglycerol lipase activity"/>
    <property type="evidence" value="ECO:0007669"/>
    <property type="project" value="InterPro"/>
</dbReference>
<evidence type="ECO:0000259" key="9">
    <source>
        <dbReference type="PROSITE" id="PS51635"/>
    </source>
</evidence>
<dbReference type="InterPro" id="IPR002641">
    <property type="entry name" value="PNPLA_dom"/>
</dbReference>
<dbReference type="SUPFAM" id="SSF52151">
    <property type="entry name" value="FabD/lysophospholipase-like"/>
    <property type="match status" value="1"/>
</dbReference>
<sequence length="888" mass="98665">MQTQGAEQSRAEQNKSMAGDEADERPPVVVPDKNYGFPPEAFDPSLLPDWDTDFLSKRDAEAFIQALSAPDPAASQEDVSTIRLASPTTGASFADIDFREKKKGGDEEAHEVAAHAAAASADITTPSLPAENGNGNGNGNKQQHRRASSLFITAQNDWAPVHQKVVRAGSGGGGGKRGDRRRGGKRASKAALPGRRTKDETREGYLYSLLKWPFLFFVGCWVIGLALAYVLTRYYVWAYEYFVSWRGRREQLRRKVRATSDYKEWRAAARELDDFLGNSAWKEKNEFAYYDWKTVRKVWQSMRKSRETADNVERRLGEGKMIGEEERQDGEKAVEALRALLAACVKNNFVGVENPRLYSQTYYGTKNLVQNHVDEVEKSLKFVLGTKQMRLDEKRELFKSLYSNYGRTALCLSGGATFAYYHFGVVKALLEEDLMPDVITGTSGGALVAGLVATRTNEELKQLLVPALAHKITACSEPFTTWFRRWYRTGARFDSVDWARQCAWWTHGSMTFREAYERTGRILNVSCVPADPHSPTMLCNYLTSPDCVVWSAVLASAAVPGILNPVVLMMKQRDGSLVPYSFGHKWKDGSLRTDIPLKALNLHFNVNFTIVSQVNPHINLFFFSSRGSVGHPVTHRKGRGWRGGFLGSAAEQYIKLDLTKWLKILRQLELLPRLLGQDWSQIWLQQGFGGTITIWPKSVPTDFARILTDPTPPRMARMMHEGQQSAFPTLKFVANRLKVERLVERGRRETRGFDMASSGRGSIESVLSEEDLRNLLRRRGGGGGGGRRVPGGDFLGSSVTGTEDDSTADEAEHGLGLGLGPASLGGSSAGGDGEVILESVEGAEDRDRDRDGESEEEEEEGEGESVDAESEEEEPLLERRLGNGYESG</sequence>
<feature type="short sequence motif" description="GXSXG" evidence="6">
    <location>
        <begin position="441"/>
        <end position="445"/>
    </location>
</feature>
<dbReference type="GO" id="GO:0006641">
    <property type="term" value="P:triglyceride metabolic process"/>
    <property type="evidence" value="ECO:0007669"/>
    <property type="project" value="UniProtKB-ARBA"/>
</dbReference>
<evidence type="ECO:0000256" key="1">
    <source>
        <dbReference type="ARBA" id="ARBA00002682"/>
    </source>
</evidence>
<dbReference type="CDD" id="cd07232">
    <property type="entry name" value="Pat_PLPL"/>
    <property type="match status" value="1"/>
</dbReference>
<feature type="region of interest" description="Disordered" evidence="7">
    <location>
        <begin position="1"/>
        <end position="46"/>
    </location>
</feature>
<feature type="active site" description="Proton acceptor" evidence="6">
    <location>
        <position position="588"/>
    </location>
</feature>
<evidence type="ECO:0000256" key="6">
    <source>
        <dbReference type="PROSITE-ProRule" id="PRU01161"/>
    </source>
</evidence>
<feature type="compositionally biased region" description="Basic residues" evidence="7">
    <location>
        <begin position="178"/>
        <end position="188"/>
    </location>
</feature>
<dbReference type="EMBL" id="JAJSPL020000039">
    <property type="protein sequence ID" value="KAK7735288.1"/>
    <property type="molecule type" value="Genomic_DNA"/>
</dbReference>
<dbReference type="Pfam" id="PF11815">
    <property type="entry name" value="DUF3336"/>
    <property type="match status" value="1"/>
</dbReference>
<dbReference type="Gene3D" id="3.40.1090.10">
    <property type="entry name" value="Cytosolic phospholipase A2 catalytic domain"/>
    <property type="match status" value="2"/>
</dbReference>
<feature type="region of interest" description="Disordered" evidence="7">
    <location>
        <begin position="166"/>
        <end position="196"/>
    </location>
</feature>
<feature type="domain" description="PNPLA" evidence="9">
    <location>
        <begin position="410"/>
        <end position="601"/>
    </location>
</feature>
<dbReference type="InterPro" id="IPR050301">
    <property type="entry name" value="NTE"/>
</dbReference>
<feature type="compositionally biased region" description="Acidic residues" evidence="7">
    <location>
        <begin position="852"/>
        <end position="875"/>
    </location>
</feature>
<dbReference type="PANTHER" id="PTHR14226:SF66">
    <property type="entry name" value="TRIACYLGLYCEROL LIPASE PTL2"/>
    <property type="match status" value="1"/>
</dbReference>
<dbReference type="GO" id="GO:0016042">
    <property type="term" value="P:lipid catabolic process"/>
    <property type="evidence" value="ECO:0007669"/>
    <property type="project" value="UniProtKB-UniRule"/>
</dbReference>
<dbReference type="PANTHER" id="PTHR14226">
    <property type="entry name" value="NEUROPATHY TARGET ESTERASE/SWISS CHEESE D.MELANOGASTER"/>
    <property type="match status" value="1"/>
</dbReference>
<feature type="region of interest" description="Disordered" evidence="7">
    <location>
        <begin position="90"/>
        <end position="144"/>
    </location>
</feature>
<keyword evidence="5 6" id="KW-0443">Lipid metabolism</keyword>